<evidence type="ECO:0000313" key="11">
    <source>
        <dbReference type="Proteomes" id="UP000253153"/>
    </source>
</evidence>
<dbReference type="NCBIfam" id="TIGR01313">
    <property type="entry name" value="therm_gnt_kin"/>
    <property type="match status" value="1"/>
</dbReference>
<comment type="pathway">
    <text evidence="1 9">Carbohydrate acid metabolism; D-gluconate degradation.</text>
</comment>
<keyword evidence="11" id="KW-1185">Reference proteome</keyword>
<comment type="caution">
    <text evidence="10">The sequence shown here is derived from an EMBL/GenBank/DDBJ whole genome shotgun (WGS) entry which is preliminary data.</text>
</comment>
<evidence type="ECO:0000256" key="9">
    <source>
        <dbReference type="RuleBase" id="RU363066"/>
    </source>
</evidence>
<evidence type="ECO:0000256" key="7">
    <source>
        <dbReference type="ARBA" id="ARBA00022840"/>
    </source>
</evidence>
<dbReference type="EMBL" id="QKXC01000284">
    <property type="protein sequence ID" value="RBR08471.1"/>
    <property type="molecule type" value="Genomic_DNA"/>
</dbReference>
<dbReference type="SUPFAM" id="SSF52540">
    <property type="entry name" value="P-loop containing nucleoside triphosphate hydrolases"/>
    <property type="match status" value="1"/>
</dbReference>
<evidence type="ECO:0000256" key="6">
    <source>
        <dbReference type="ARBA" id="ARBA00022777"/>
    </source>
</evidence>
<keyword evidence="7 9" id="KW-0067">ATP-binding</keyword>
<dbReference type="GO" id="GO:0046316">
    <property type="term" value="F:gluconokinase activity"/>
    <property type="evidence" value="ECO:0007669"/>
    <property type="project" value="UniProtKB-EC"/>
</dbReference>
<dbReference type="GO" id="GO:0005737">
    <property type="term" value="C:cytoplasm"/>
    <property type="evidence" value="ECO:0007669"/>
    <property type="project" value="TreeGrafter"/>
</dbReference>
<dbReference type="UniPathway" id="UPA00792"/>
<name>A0A366QU76_9HYPO</name>
<evidence type="ECO:0000256" key="4">
    <source>
        <dbReference type="ARBA" id="ARBA00022679"/>
    </source>
</evidence>
<dbReference type="Proteomes" id="UP000253153">
    <property type="component" value="Unassembled WGS sequence"/>
</dbReference>
<dbReference type="PANTHER" id="PTHR43442">
    <property type="entry name" value="GLUCONOKINASE-RELATED"/>
    <property type="match status" value="1"/>
</dbReference>
<comment type="similarity">
    <text evidence="2 9">Belongs to the gluconokinase GntK/GntV family.</text>
</comment>
<dbReference type="PANTHER" id="PTHR43442:SF3">
    <property type="entry name" value="GLUCONOKINASE-RELATED"/>
    <property type="match status" value="1"/>
</dbReference>
<evidence type="ECO:0000256" key="5">
    <source>
        <dbReference type="ARBA" id="ARBA00022741"/>
    </source>
</evidence>
<organism evidence="10 11">
    <name type="scientific">Fusarium coffeatum</name>
    <dbReference type="NCBI Taxonomy" id="231269"/>
    <lineage>
        <taxon>Eukaryota</taxon>
        <taxon>Fungi</taxon>
        <taxon>Dikarya</taxon>
        <taxon>Ascomycota</taxon>
        <taxon>Pezizomycotina</taxon>
        <taxon>Sordariomycetes</taxon>
        <taxon>Hypocreomycetidae</taxon>
        <taxon>Hypocreales</taxon>
        <taxon>Nectriaceae</taxon>
        <taxon>Fusarium</taxon>
        <taxon>Fusarium incarnatum-equiseti species complex</taxon>
    </lineage>
</organism>
<keyword evidence="5 9" id="KW-0547">Nucleotide-binding</keyword>
<dbReference type="GeneID" id="41999701"/>
<dbReference type="EC" id="2.7.1.12" evidence="3 9"/>
<dbReference type="GO" id="GO:0005975">
    <property type="term" value="P:carbohydrate metabolic process"/>
    <property type="evidence" value="ECO:0007669"/>
    <property type="project" value="InterPro"/>
</dbReference>
<dbReference type="OrthoDB" id="275177at2759"/>
<dbReference type="Pfam" id="PF13671">
    <property type="entry name" value="AAA_33"/>
    <property type="match status" value="1"/>
</dbReference>
<evidence type="ECO:0000256" key="1">
    <source>
        <dbReference type="ARBA" id="ARBA00004875"/>
    </source>
</evidence>
<dbReference type="InterPro" id="IPR006001">
    <property type="entry name" value="Therm_gnt_kin"/>
</dbReference>
<evidence type="ECO:0000256" key="3">
    <source>
        <dbReference type="ARBA" id="ARBA00012054"/>
    </source>
</evidence>
<sequence length="197" mass="21640">MSNDLTNPAAKPVPSGHRWILFVSGPTASGKTSVAKYLADELDLKFVEGDDFHPKSNVDKMSRGEGLTDADRKGWLEALHEHALHHPKGPGTEHLVVTCSALKRQYRDLLREGSEKAGDLRVHFLHLDAPEEVLTKRAAARKGHFAGPALVHSQFEALERPGSDETDVITVSVDQTVEEVQKEALERVAGLLDEDPE</sequence>
<dbReference type="FunFam" id="3.40.50.300:FF:000522">
    <property type="entry name" value="Gluconokinase"/>
    <property type="match status" value="1"/>
</dbReference>
<dbReference type="RefSeq" id="XP_031011579.1">
    <property type="nucleotide sequence ID" value="XM_031164405.1"/>
</dbReference>
<dbReference type="Gene3D" id="3.40.50.300">
    <property type="entry name" value="P-loop containing nucleotide triphosphate hydrolases"/>
    <property type="match status" value="1"/>
</dbReference>
<dbReference type="AlphaFoldDB" id="A0A366QU76"/>
<keyword evidence="4 9" id="KW-0808">Transferase</keyword>
<accession>A0A366QU76</accession>
<gene>
    <name evidence="10" type="ORF">FIESC28_10271</name>
</gene>
<reference evidence="10 11" key="1">
    <citation type="submission" date="2018-06" db="EMBL/GenBank/DDBJ databases">
        <title>Fusarium incarnatum-equiseti species complex species 28.</title>
        <authorList>
            <person name="Gardiner D.M."/>
        </authorList>
    </citation>
    <scope>NUCLEOTIDE SEQUENCE [LARGE SCALE GENOMIC DNA]</scope>
    <source>
        <strain evidence="10 11">FIESC_28</strain>
    </source>
</reference>
<evidence type="ECO:0000256" key="8">
    <source>
        <dbReference type="ARBA" id="ARBA00048090"/>
    </source>
</evidence>
<protein>
    <recommendedName>
        <fullName evidence="3 9">Gluconokinase</fullName>
        <ecNumber evidence="3 9">2.7.1.12</ecNumber>
    </recommendedName>
</protein>
<dbReference type="InterPro" id="IPR027417">
    <property type="entry name" value="P-loop_NTPase"/>
</dbReference>
<keyword evidence="6 9" id="KW-0418">Kinase</keyword>
<comment type="catalytic activity">
    <reaction evidence="8 9">
        <text>D-gluconate + ATP = 6-phospho-D-gluconate + ADP + H(+)</text>
        <dbReference type="Rhea" id="RHEA:19433"/>
        <dbReference type="ChEBI" id="CHEBI:15378"/>
        <dbReference type="ChEBI" id="CHEBI:18391"/>
        <dbReference type="ChEBI" id="CHEBI:30616"/>
        <dbReference type="ChEBI" id="CHEBI:58759"/>
        <dbReference type="ChEBI" id="CHEBI:456216"/>
        <dbReference type="EC" id="2.7.1.12"/>
    </reaction>
</comment>
<dbReference type="GO" id="GO:0005524">
    <property type="term" value="F:ATP binding"/>
    <property type="evidence" value="ECO:0007669"/>
    <property type="project" value="UniProtKB-KW"/>
</dbReference>
<proteinExistence type="inferred from homology"/>
<evidence type="ECO:0000256" key="2">
    <source>
        <dbReference type="ARBA" id="ARBA00008420"/>
    </source>
</evidence>
<evidence type="ECO:0000313" key="10">
    <source>
        <dbReference type="EMBL" id="RBR08471.1"/>
    </source>
</evidence>
<dbReference type="CDD" id="cd02021">
    <property type="entry name" value="GntK"/>
    <property type="match status" value="1"/>
</dbReference>